<reference evidence="2" key="1">
    <citation type="submission" date="2023-03" db="EMBL/GenBank/DDBJ databases">
        <title>Massive genome expansion in bonnet fungi (Mycena s.s.) driven by repeated elements and novel gene families across ecological guilds.</title>
        <authorList>
            <consortium name="Lawrence Berkeley National Laboratory"/>
            <person name="Harder C.B."/>
            <person name="Miyauchi S."/>
            <person name="Viragh M."/>
            <person name="Kuo A."/>
            <person name="Thoen E."/>
            <person name="Andreopoulos B."/>
            <person name="Lu D."/>
            <person name="Skrede I."/>
            <person name="Drula E."/>
            <person name="Henrissat B."/>
            <person name="Morin E."/>
            <person name="Kohler A."/>
            <person name="Barry K."/>
            <person name="LaButti K."/>
            <person name="Morin E."/>
            <person name="Salamov A."/>
            <person name="Lipzen A."/>
            <person name="Mereny Z."/>
            <person name="Hegedus B."/>
            <person name="Baldrian P."/>
            <person name="Stursova M."/>
            <person name="Weitz H."/>
            <person name="Taylor A."/>
            <person name="Grigoriev I.V."/>
            <person name="Nagy L.G."/>
            <person name="Martin F."/>
            <person name="Kauserud H."/>
        </authorList>
    </citation>
    <scope>NUCLEOTIDE SEQUENCE</scope>
    <source>
        <strain evidence="2">CBHHK002</strain>
    </source>
</reference>
<gene>
    <name evidence="2" type="ORF">DFH08DRAFT_962038</name>
</gene>
<protein>
    <recommendedName>
        <fullName evidence="4">HAT C-terminal dimerisation domain-containing protein</fullName>
    </recommendedName>
</protein>
<accession>A0AAD6ZY24</accession>
<feature type="compositionally biased region" description="Basic and acidic residues" evidence="1">
    <location>
        <begin position="254"/>
        <end position="263"/>
    </location>
</feature>
<evidence type="ECO:0000313" key="2">
    <source>
        <dbReference type="EMBL" id="KAJ7343895.1"/>
    </source>
</evidence>
<comment type="caution">
    <text evidence="2">The sequence shown here is derived from an EMBL/GenBank/DDBJ whole genome shotgun (WGS) entry which is preliminary data.</text>
</comment>
<proteinExistence type="predicted"/>
<sequence length="281" mass="31458">MVHTLEVFKRTTLLSSSDEKSTIAHVITTMDKIDDILTSTIVPSLGRRPIHNSVCKALNLAKTTLNKYYSHTDTSNVYHIAMVLPSLKLEYFRLQKWDQDWINTAKQLVQDEFDLSYDSHDNNDNDGNMEIVDRADAVSVSSSAVKLDLAADWLFDIDISSTCTGKTELEQYLAEPIVAGVKDTLNWWYGKRDHSVVERVFSQGHHVLSFSRNRLTGISIRRFLCLGSWSWKDLVRDDDAVKAVKQVMKGKARADGDAIKCKQPEGGNEEGGGAGKKSCTS</sequence>
<keyword evidence="3" id="KW-1185">Reference proteome</keyword>
<evidence type="ECO:0000313" key="3">
    <source>
        <dbReference type="Proteomes" id="UP001218218"/>
    </source>
</evidence>
<evidence type="ECO:0008006" key="4">
    <source>
        <dbReference type="Google" id="ProtNLM"/>
    </source>
</evidence>
<name>A0AAD6ZY24_9AGAR</name>
<evidence type="ECO:0000256" key="1">
    <source>
        <dbReference type="SAM" id="MobiDB-lite"/>
    </source>
</evidence>
<dbReference type="EMBL" id="JARIHO010000022">
    <property type="protein sequence ID" value="KAJ7343895.1"/>
    <property type="molecule type" value="Genomic_DNA"/>
</dbReference>
<dbReference type="AlphaFoldDB" id="A0AAD6ZY24"/>
<organism evidence="2 3">
    <name type="scientific">Mycena albidolilacea</name>
    <dbReference type="NCBI Taxonomy" id="1033008"/>
    <lineage>
        <taxon>Eukaryota</taxon>
        <taxon>Fungi</taxon>
        <taxon>Dikarya</taxon>
        <taxon>Basidiomycota</taxon>
        <taxon>Agaricomycotina</taxon>
        <taxon>Agaricomycetes</taxon>
        <taxon>Agaricomycetidae</taxon>
        <taxon>Agaricales</taxon>
        <taxon>Marasmiineae</taxon>
        <taxon>Mycenaceae</taxon>
        <taxon>Mycena</taxon>
    </lineage>
</organism>
<dbReference type="Proteomes" id="UP001218218">
    <property type="component" value="Unassembled WGS sequence"/>
</dbReference>
<feature type="region of interest" description="Disordered" evidence="1">
    <location>
        <begin position="254"/>
        <end position="281"/>
    </location>
</feature>
<dbReference type="SUPFAM" id="SSF53098">
    <property type="entry name" value="Ribonuclease H-like"/>
    <property type="match status" value="1"/>
</dbReference>
<dbReference type="InterPro" id="IPR012337">
    <property type="entry name" value="RNaseH-like_sf"/>
</dbReference>